<accession>A0A918EDB5</accession>
<keyword evidence="2" id="KW-1185">Reference proteome</keyword>
<dbReference type="AlphaFoldDB" id="A0A918EDB5"/>
<reference evidence="1" key="2">
    <citation type="submission" date="2020-09" db="EMBL/GenBank/DDBJ databases">
        <authorList>
            <person name="Sun Q."/>
            <person name="Ohkuma M."/>
        </authorList>
    </citation>
    <scope>NUCLEOTIDE SEQUENCE</scope>
    <source>
        <strain evidence="1">JCM 3313</strain>
    </source>
</reference>
<protein>
    <submittedName>
        <fullName evidence="1">DUF4865 domain-containing protein</fullName>
    </submittedName>
</protein>
<evidence type="ECO:0000313" key="2">
    <source>
        <dbReference type="Proteomes" id="UP000639606"/>
    </source>
</evidence>
<name>A0A918EDB5_9PSEU</name>
<gene>
    <name evidence="1" type="ORF">GCM10010185_30660</name>
</gene>
<dbReference type="Pfam" id="PF16157">
    <property type="entry name" value="DUF4865"/>
    <property type="match status" value="1"/>
</dbReference>
<dbReference type="Proteomes" id="UP000639606">
    <property type="component" value="Unassembled WGS sequence"/>
</dbReference>
<proteinExistence type="predicted"/>
<sequence length="185" mass="20546">MYAMQYRINLPADYDMGIIRDRVERRGSAMDRFPGLRFKAYLIRERRRGEPTNEYAPFYVWDDIEGMRRFLWGGAGFAGIVASFGRPAVQDWTVAAVLDGPSRHHAPRWASRTTTPLPGRAVPEEAVPAAISELRAGLAPEVHSAVLAVDVTTWSLCAFTLLTRSPEVGEAETYELLHLSTGPAA</sequence>
<reference evidence="1" key="1">
    <citation type="journal article" date="2014" name="Int. J. Syst. Evol. Microbiol.">
        <title>Complete genome sequence of Corynebacterium casei LMG S-19264T (=DSM 44701T), isolated from a smear-ripened cheese.</title>
        <authorList>
            <consortium name="US DOE Joint Genome Institute (JGI-PGF)"/>
            <person name="Walter F."/>
            <person name="Albersmeier A."/>
            <person name="Kalinowski J."/>
            <person name="Ruckert C."/>
        </authorList>
    </citation>
    <scope>NUCLEOTIDE SEQUENCE</scope>
    <source>
        <strain evidence="1">JCM 3313</strain>
    </source>
</reference>
<dbReference type="EMBL" id="BMRG01000004">
    <property type="protein sequence ID" value="GGP55957.1"/>
    <property type="molecule type" value="Genomic_DNA"/>
</dbReference>
<dbReference type="InterPro" id="IPR032349">
    <property type="entry name" value="DUF4865"/>
</dbReference>
<organism evidence="1 2">
    <name type="scientific">Saccharothrix coeruleofusca</name>
    <dbReference type="NCBI Taxonomy" id="33919"/>
    <lineage>
        <taxon>Bacteria</taxon>
        <taxon>Bacillati</taxon>
        <taxon>Actinomycetota</taxon>
        <taxon>Actinomycetes</taxon>
        <taxon>Pseudonocardiales</taxon>
        <taxon>Pseudonocardiaceae</taxon>
        <taxon>Saccharothrix</taxon>
    </lineage>
</organism>
<comment type="caution">
    <text evidence="1">The sequence shown here is derived from an EMBL/GenBank/DDBJ whole genome shotgun (WGS) entry which is preliminary data.</text>
</comment>
<evidence type="ECO:0000313" key="1">
    <source>
        <dbReference type="EMBL" id="GGP55957.1"/>
    </source>
</evidence>